<dbReference type="EMBL" id="DS268415">
    <property type="protein sequence ID" value="EFP11299.1"/>
    <property type="molecule type" value="Genomic_DNA"/>
</dbReference>
<feature type="transmembrane region" description="Helical" evidence="9">
    <location>
        <begin position="12"/>
        <end position="32"/>
    </location>
</feature>
<dbReference type="Pfam" id="PF02544">
    <property type="entry name" value="Steroid_dh"/>
    <property type="match status" value="1"/>
</dbReference>
<name>E3LTM1_CAERE</name>
<accession>E3LTM1</accession>
<keyword evidence="12" id="KW-1185">Reference proteome</keyword>
<evidence type="ECO:0000256" key="6">
    <source>
        <dbReference type="ARBA" id="ARBA00046320"/>
    </source>
</evidence>
<dbReference type="PROSITE" id="PS51257">
    <property type="entry name" value="PROKAR_LIPOPROTEIN"/>
    <property type="match status" value="1"/>
</dbReference>
<evidence type="ECO:0000256" key="8">
    <source>
        <dbReference type="ARBA" id="ARBA00049427"/>
    </source>
</evidence>
<keyword evidence="3 9" id="KW-0812">Transmembrane</keyword>
<evidence type="ECO:0000313" key="11">
    <source>
        <dbReference type="EMBL" id="EFP11299.1"/>
    </source>
</evidence>
<keyword evidence="9" id="KW-0560">Oxidoreductase</keyword>
<evidence type="ECO:0000256" key="3">
    <source>
        <dbReference type="ARBA" id="ARBA00022692"/>
    </source>
</evidence>
<evidence type="ECO:0000256" key="4">
    <source>
        <dbReference type="ARBA" id="ARBA00022989"/>
    </source>
</evidence>
<feature type="transmembrane region" description="Helical" evidence="9">
    <location>
        <begin position="128"/>
        <end position="149"/>
    </location>
</feature>
<dbReference type="GO" id="GO:0160198">
    <property type="term" value="F:polyprenal reductase activity"/>
    <property type="evidence" value="ECO:0007669"/>
    <property type="project" value="UniProtKB-EC"/>
</dbReference>
<reference evidence="11" key="1">
    <citation type="submission" date="2007-07" db="EMBL/GenBank/DDBJ databases">
        <title>PCAP assembly of the Caenorhabditis remanei genome.</title>
        <authorList>
            <consortium name="The Caenorhabditis remanei Sequencing Consortium"/>
            <person name="Wilson R.K."/>
        </authorList>
    </citation>
    <scope>NUCLEOTIDE SEQUENCE [LARGE SCALE GENOMIC DNA]</scope>
    <source>
        <strain evidence="11">PB4641</strain>
    </source>
</reference>
<dbReference type="GO" id="GO:0005789">
    <property type="term" value="C:endoplasmic reticulum membrane"/>
    <property type="evidence" value="ECO:0007669"/>
    <property type="project" value="UniProtKB-SubCell"/>
</dbReference>
<sequence length="325" mass="37409">MLDKLWDVRQALPAYLLTVTLGLALSCCFTLICPHLCRLIPALTTYGKASDQLEDNSIVAKISVPKRYFSNFCKSNTIIVFFRWFKHFYALGLLTLFLCLHCIYSLIHNPNYLPSIALRFLATLTRSYSIPPIDPSTALLALLLITFHVSRRLYETVFVSVYSDSRMNLFHYGVGIIHYVILPISIMCETQGISKKVENFHVSMDNITLTQWAGAVLFWICNWKQHQLAEQIANTRKGPRGLIRNYAYGICFGGWFNLVSCPHFLFEICIYLSLLLVIPSAYVYRFVTLFVCINQTFAALITHSWYHKTFPKYPKTRKALIPYVL</sequence>
<keyword evidence="5 9" id="KW-0472">Membrane</keyword>
<keyword evidence="9" id="KW-0256">Endoplasmic reticulum</keyword>
<comment type="similarity">
    <text evidence="6 9">Belongs to the steroid 5-alpha reductase family. Polyprenal reductase subfamily.</text>
</comment>
<evidence type="ECO:0000313" key="12">
    <source>
        <dbReference type="Proteomes" id="UP000008281"/>
    </source>
</evidence>
<dbReference type="PANTHER" id="PTHR14624">
    <property type="entry name" value="DFG10 PROTEIN"/>
    <property type="match status" value="1"/>
</dbReference>
<dbReference type="STRING" id="31234.E3LTM1"/>
<feature type="transmembrane region" description="Helical" evidence="9">
    <location>
        <begin position="88"/>
        <end position="107"/>
    </location>
</feature>
<dbReference type="OMA" id="HFLFEIC"/>
<feature type="domain" description="3-oxo-5-alpha-steroid 4-dehydrogenase C-terminal" evidence="10">
    <location>
        <begin position="244"/>
        <end position="325"/>
    </location>
</feature>
<dbReference type="InParanoid" id="E3LTM1"/>
<dbReference type="AlphaFoldDB" id="E3LTM1"/>
<proteinExistence type="inferred from homology"/>
<evidence type="ECO:0000259" key="10">
    <source>
        <dbReference type="Pfam" id="PF02544"/>
    </source>
</evidence>
<dbReference type="PANTHER" id="PTHR14624:SF0">
    <property type="entry name" value="POLYPRENOL REDUCTASE"/>
    <property type="match status" value="1"/>
</dbReference>
<dbReference type="GO" id="GO:0006488">
    <property type="term" value="P:dolichol-linked oligosaccharide biosynthetic process"/>
    <property type="evidence" value="ECO:0007669"/>
    <property type="project" value="UniProtKB-UniRule"/>
</dbReference>
<dbReference type="GO" id="GO:0016095">
    <property type="term" value="P:polyprenol catabolic process"/>
    <property type="evidence" value="ECO:0007669"/>
    <property type="project" value="UniProtKB-UniRule"/>
</dbReference>
<comment type="function">
    <text evidence="9">Plays a key role in early steps of protein N-linked glycosylation by being involved in the conversion of polyprenol into dolichol. Acts as a polyprenal reductase that mediates the reduction of polyprenal into dolichal in a NADP-dependent mechanism. Dolichols are required for the synthesis of dolichol-linked monosaccharides and the oligosaccharide precursor used for N-glycosylation.</text>
</comment>
<evidence type="ECO:0000256" key="5">
    <source>
        <dbReference type="ARBA" id="ARBA00023136"/>
    </source>
</evidence>
<protein>
    <recommendedName>
        <fullName evidence="7 9">Polyprenal reductase</fullName>
        <ecNumber evidence="2 9">1.3.1.94</ecNumber>
    </recommendedName>
</protein>
<comment type="pathway">
    <text evidence="9">Protein modification; protein glycosylation.</text>
</comment>
<dbReference type="GO" id="GO:0102389">
    <property type="term" value="F:polyprenol reductase activity"/>
    <property type="evidence" value="ECO:0007669"/>
    <property type="project" value="UniProtKB-UniRule"/>
</dbReference>
<comment type="catalytic activity">
    <reaction evidence="8 9">
        <text>a di-trans,poly-cis-dolichal + NADP(+) = a di-trans,poly-cis-polyprenal + NADPH + H(+)</text>
        <dbReference type="Rhea" id="RHEA:80727"/>
        <dbReference type="Rhea" id="RHEA-COMP:19536"/>
        <dbReference type="Rhea" id="RHEA-COMP:19537"/>
        <dbReference type="ChEBI" id="CHEBI:15378"/>
        <dbReference type="ChEBI" id="CHEBI:57783"/>
        <dbReference type="ChEBI" id="CHEBI:58349"/>
        <dbReference type="ChEBI" id="CHEBI:231623"/>
        <dbReference type="ChEBI" id="CHEBI:231637"/>
        <dbReference type="EC" id="1.3.1.94"/>
    </reaction>
    <physiologicalReaction direction="right-to-left" evidence="8 9">
        <dbReference type="Rhea" id="RHEA:80729"/>
    </physiologicalReaction>
</comment>
<organism evidence="12">
    <name type="scientific">Caenorhabditis remanei</name>
    <name type="common">Caenorhabditis vulgaris</name>
    <dbReference type="NCBI Taxonomy" id="31234"/>
    <lineage>
        <taxon>Eukaryota</taxon>
        <taxon>Metazoa</taxon>
        <taxon>Ecdysozoa</taxon>
        <taxon>Nematoda</taxon>
        <taxon>Chromadorea</taxon>
        <taxon>Rhabditida</taxon>
        <taxon>Rhabditina</taxon>
        <taxon>Rhabditomorpha</taxon>
        <taxon>Rhabditoidea</taxon>
        <taxon>Rhabditidae</taxon>
        <taxon>Peloderinae</taxon>
        <taxon>Caenorhabditis</taxon>
    </lineage>
</organism>
<dbReference type="GO" id="GO:0003865">
    <property type="term" value="F:3-oxo-5-alpha-steroid 4-dehydrogenase activity"/>
    <property type="evidence" value="ECO:0007669"/>
    <property type="project" value="TreeGrafter"/>
</dbReference>
<evidence type="ECO:0000256" key="1">
    <source>
        <dbReference type="ARBA" id="ARBA00004127"/>
    </source>
</evidence>
<dbReference type="eggNOG" id="KOG1640">
    <property type="taxonomic scope" value="Eukaryota"/>
</dbReference>
<feature type="transmembrane region" description="Helical" evidence="9">
    <location>
        <begin position="246"/>
        <end position="276"/>
    </location>
</feature>
<dbReference type="EC" id="1.3.1.94" evidence="2 9"/>
<gene>
    <name evidence="11" type="ORF">CRE_30932</name>
</gene>
<keyword evidence="9" id="KW-0521">NADP</keyword>
<feature type="transmembrane region" description="Helical" evidence="9">
    <location>
        <begin position="169"/>
        <end position="188"/>
    </location>
</feature>
<evidence type="ECO:0000256" key="9">
    <source>
        <dbReference type="RuleBase" id="RU367081"/>
    </source>
</evidence>
<evidence type="ECO:0000256" key="7">
    <source>
        <dbReference type="ARBA" id="ARBA00047186"/>
    </source>
</evidence>
<dbReference type="InterPro" id="IPR039698">
    <property type="entry name" value="Dfg10/SRD5A3"/>
</dbReference>
<comment type="subcellular location">
    <subcellularLocation>
        <location evidence="1">Endomembrane system</location>
        <topology evidence="1">Multi-pass membrane protein</topology>
    </subcellularLocation>
    <subcellularLocation>
        <location evidence="9">Endoplasmic reticulum membrane</location>
    </subcellularLocation>
</comment>
<evidence type="ECO:0000256" key="2">
    <source>
        <dbReference type="ARBA" id="ARBA00012522"/>
    </source>
</evidence>
<dbReference type="FunCoup" id="E3LTM1">
    <property type="interactions" value="1608"/>
</dbReference>
<dbReference type="HOGENOM" id="CLU_044409_2_1_1"/>
<dbReference type="UniPathway" id="UPA00378"/>
<dbReference type="InterPro" id="IPR001104">
    <property type="entry name" value="3-oxo-5_a-steroid_4-DH_C"/>
</dbReference>
<dbReference type="Proteomes" id="UP000008281">
    <property type="component" value="Unassembled WGS sequence"/>
</dbReference>
<keyword evidence="4 9" id="KW-1133">Transmembrane helix</keyword>
<dbReference type="PROSITE" id="PS50244">
    <property type="entry name" value="S5A_REDUCTASE"/>
    <property type="match status" value="1"/>
</dbReference>
<dbReference type="OrthoDB" id="5788137at2759"/>